<feature type="compositionally biased region" description="Low complexity" evidence="1">
    <location>
        <begin position="227"/>
        <end position="237"/>
    </location>
</feature>
<name>A0A9P6CC70_9AGAR</name>
<dbReference type="AlphaFoldDB" id="A0A9P6CC70"/>
<organism evidence="3 4">
    <name type="scientific">Collybia nuda</name>
    <dbReference type="NCBI Taxonomy" id="64659"/>
    <lineage>
        <taxon>Eukaryota</taxon>
        <taxon>Fungi</taxon>
        <taxon>Dikarya</taxon>
        <taxon>Basidiomycota</taxon>
        <taxon>Agaricomycotina</taxon>
        <taxon>Agaricomycetes</taxon>
        <taxon>Agaricomycetidae</taxon>
        <taxon>Agaricales</taxon>
        <taxon>Tricholomatineae</taxon>
        <taxon>Clitocybaceae</taxon>
        <taxon>Collybia</taxon>
    </lineage>
</organism>
<dbReference type="Pfam" id="PF00096">
    <property type="entry name" value="zf-C2H2"/>
    <property type="match status" value="1"/>
</dbReference>
<dbReference type="Proteomes" id="UP000807353">
    <property type="component" value="Unassembled WGS sequence"/>
</dbReference>
<proteinExistence type="predicted"/>
<dbReference type="OrthoDB" id="3070295at2759"/>
<evidence type="ECO:0000256" key="1">
    <source>
        <dbReference type="SAM" id="MobiDB-lite"/>
    </source>
</evidence>
<dbReference type="PROSITE" id="PS00028">
    <property type="entry name" value="ZINC_FINGER_C2H2_1"/>
    <property type="match status" value="1"/>
</dbReference>
<dbReference type="EMBL" id="MU150300">
    <property type="protein sequence ID" value="KAF9460312.1"/>
    <property type="molecule type" value="Genomic_DNA"/>
</dbReference>
<dbReference type="Gene3D" id="3.30.160.60">
    <property type="entry name" value="Classic Zinc Finger"/>
    <property type="match status" value="1"/>
</dbReference>
<reference evidence="3" key="1">
    <citation type="submission" date="2020-11" db="EMBL/GenBank/DDBJ databases">
        <authorList>
            <consortium name="DOE Joint Genome Institute"/>
            <person name="Ahrendt S."/>
            <person name="Riley R."/>
            <person name="Andreopoulos W."/>
            <person name="Labutti K."/>
            <person name="Pangilinan J."/>
            <person name="Ruiz-Duenas F.J."/>
            <person name="Barrasa J.M."/>
            <person name="Sanchez-Garcia M."/>
            <person name="Camarero S."/>
            <person name="Miyauchi S."/>
            <person name="Serrano A."/>
            <person name="Linde D."/>
            <person name="Babiker R."/>
            <person name="Drula E."/>
            <person name="Ayuso-Fernandez I."/>
            <person name="Pacheco R."/>
            <person name="Padilla G."/>
            <person name="Ferreira P."/>
            <person name="Barriuso J."/>
            <person name="Kellner H."/>
            <person name="Castanera R."/>
            <person name="Alfaro M."/>
            <person name="Ramirez L."/>
            <person name="Pisabarro A.G."/>
            <person name="Kuo A."/>
            <person name="Tritt A."/>
            <person name="Lipzen A."/>
            <person name="He G."/>
            <person name="Yan M."/>
            <person name="Ng V."/>
            <person name="Cullen D."/>
            <person name="Martin F."/>
            <person name="Rosso M.-N."/>
            <person name="Henrissat B."/>
            <person name="Hibbett D."/>
            <person name="Martinez A.T."/>
            <person name="Grigoriev I.V."/>
        </authorList>
    </citation>
    <scope>NUCLEOTIDE SEQUENCE</scope>
    <source>
        <strain evidence="3">CBS 247.69</strain>
    </source>
</reference>
<keyword evidence="4" id="KW-1185">Reference proteome</keyword>
<feature type="compositionally biased region" description="Polar residues" evidence="1">
    <location>
        <begin position="255"/>
        <end position="265"/>
    </location>
</feature>
<comment type="caution">
    <text evidence="3">The sequence shown here is derived from an EMBL/GenBank/DDBJ whole genome shotgun (WGS) entry which is preliminary data.</text>
</comment>
<gene>
    <name evidence="3" type="ORF">BDZ94DRAFT_1238518</name>
</gene>
<evidence type="ECO:0000313" key="4">
    <source>
        <dbReference type="Proteomes" id="UP000807353"/>
    </source>
</evidence>
<accession>A0A9P6CC70</accession>
<sequence length="326" mass="35930">MSLCNQESFDAIALDERIEVLNQELLDAAASIDDSRPSLVPHGGPTETGLFMDIDEFDTIITPKLSFVPPARIRTNSRDTHSSRPVSERRDIYMSHKFADLLPFVSNKYPLLVTEHESRSYWNNATQPQVRTHVTPQEVEPPAGTYRTWKKPLVVPKPIQGMMEAVIDDGLHFPAPAPIYMPVLETTPPINPTPPPAQIVRSRVTTSRPVLVKQKTISYPLAERTAQATSSAAAPGAKVQLASATRSKATRKKTSPVSRTKSTLTGRFPCPSNCGHVCKSKGDLRRHLQSLAHQAPSFPCPNSCGNLFTREDAAERHGRSRGCPKL</sequence>
<feature type="region of interest" description="Disordered" evidence="1">
    <location>
        <begin position="227"/>
        <end position="265"/>
    </location>
</feature>
<evidence type="ECO:0000313" key="3">
    <source>
        <dbReference type="EMBL" id="KAF9460312.1"/>
    </source>
</evidence>
<evidence type="ECO:0000259" key="2">
    <source>
        <dbReference type="PROSITE" id="PS00028"/>
    </source>
</evidence>
<protein>
    <recommendedName>
        <fullName evidence="2">C2H2-type domain-containing protein</fullName>
    </recommendedName>
</protein>
<dbReference type="InterPro" id="IPR013087">
    <property type="entry name" value="Znf_C2H2_type"/>
</dbReference>
<feature type="domain" description="C2H2-type" evidence="2">
    <location>
        <begin position="270"/>
        <end position="293"/>
    </location>
</feature>